<dbReference type="PROSITE" id="PS51710">
    <property type="entry name" value="G_OBG"/>
    <property type="match status" value="1"/>
</dbReference>
<feature type="short sequence motif" description="Nuclear export signal" evidence="3">
    <location>
        <begin position="307"/>
        <end position="314"/>
    </location>
</feature>
<dbReference type="InterPro" id="IPR006073">
    <property type="entry name" value="GTP-bd"/>
</dbReference>
<dbReference type="Gene3D" id="1.10.150.300">
    <property type="entry name" value="TGS-like domain"/>
    <property type="match status" value="1"/>
</dbReference>
<feature type="binding site" evidence="3">
    <location>
        <begin position="32"/>
        <end position="37"/>
    </location>
    <ligand>
        <name>ATP</name>
        <dbReference type="ChEBI" id="CHEBI:30616"/>
    </ligand>
</feature>
<dbReference type="Gene3D" id="3.40.50.300">
    <property type="entry name" value="P-loop containing nucleotide triphosphate hydrolases"/>
    <property type="match status" value="2"/>
</dbReference>
<evidence type="ECO:0000256" key="3">
    <source>
        <dbReference type="HAMAP-Rule" id="MF_03167"/>
    </source>
</evidence>
<dbReference type="InterPro" id="IPR012676">
    <property type="entry name" value="TGS-like"/>
</dbReference>
<evidence type="ECO:0000259" key="4">
    <source>
        <dbReference type="PROSITE" id="PS51710"/>
    </source>
</evidence>
<evidence type="ECO:0000256" key="1">
    <source>
        <dbReference type="ARBA" id="ARBA00022741"/>
    </source>
</evidence>
<dbReference type="CDD" id="cd04867">
    <property type="entry name" value="TGS_YchF_OLA1"/>
    <property type="match status" value="1"/>
</dbReference>
<keyword evidence="6" id="KW-1185">Reference proteome</keyword>
<dbReference type="InterPro" id="IPR013029">
    <property type="entry name" value="YchF_C"/>
</dbReference>
<keyword evidence="1 3" id="KW-0547">Nucleotide-binding</keyword>
<reference evidence="7" key="1">
    <citation type="submission" date="2025-08" db="UniProtKB">
        <authorList>
            <consortium name="RefSeq"/>
        </authorList>
    </citation>
    <scope>IDENTIFICATION</scope>
    <source>
        <tissue evidence="7">Blood</tissue>
    </source>
</reference>
<feature type="domain" description="TGS" evidence="5">
    <location>
        <begin position="344"/>
        <end position="427"/>
    </location>
</feature>
<keyword evidence="3" id="KW-0378">Hydrolase</keyword>
<dbReference type="Pfam" id="PF01926">
    <property type="entry name" value="MMR_HSR1"/>
    <property type="match status" value="1"/>
</dbReference>
<dbReference type="SUPFAM" id="SSF52540">
    <property type="entry name" value="P-loop containing nucleoside triphosphate hydrolases"/>
    <property type="match status" value="1"/>
</dbReference>
<dbReference type="PRINTS" id="PR00326">
    <property type="entry name" value="GTP1OBG"/>
</dbReference>
<dbReference type="Pfam" id="PF06071">
    <property type="entry name" value="YchF-GTPase_C"/>
    <property type="match status" value="1"/>
</dbReference>
<dbReference type="PROSITE" id="PS51880">
    <property type="entry name" value="TGS"/>
    <property type="match status" value="1"/>
</dbReference>
<name>A0ABM4ER13_9AVES</name>
<dbReference type="GeneID" id="106499239"/>
<feature type="domain" description="OBG-type G" evidence="4">
    <location>
        <begin position="23"/>
        <end position="323"/>
    </location>
</feature>
<dbReference type="PANTHER" id="PTHR23305:SF11">
    <property type="entry name" value="OBG-LIKE ATPASE 1"/>
    <property type="match status" value="1"/>
</dbReference>
<proteinExistence type="inferred from homology"/>
<feature type="binding site" evidence="3">
    <location>
        <position position="271"/>
    </location>
    <ligand>
        <name>ATP</name>
        <dbReference type="ChEBI" id="CHEBI:30616"/>
    </ligand>
</feature>
<sequence length="436" mass="49343">MPPKKGGDGVKSHPIIGRFGTSLKIGIVGLPNVGKSTFFNVLTKSQAAAENFPFCTIDPNESRVPVPDDRFDFLCQYHKPPSVGIGCLLEEQNLRCFQKSRNQNRCCLINLKKISGLKIDNCKIPAFLNVVDIAGLVKGAHTGQGLGNSFLSHINACDGIFHLMRAFEDDDITHVEGSVDPVRDIEIIHEELRLKDEELIMQGIDKLEKVAVRGGDKKLKPEYDIMCKIKTWVIDEKKAVRFYHDWNDKEIDVLNKHLFFTSKPMIYLVNLSEKDYIRKKNKWLIKIKEWVDKHDPGALVIPFSGALELKLQDMSAEEKQKYLEENMTQSALAKIIKAGYAALQLEYFFTAGPDEVRAWTIRKGTKAPQAAGKIHTDFEKGFIMAEVMKYEDFKEGGSEAAVKAAGKYRQQGRNYIVEDGDIIFFKFNTPQQPKKK</sequence>
<dbReference type="SUPFAM" id="SSF81271">
    <property type="entry name" value="TGS-like"/>
    <property type="match status" value="1"/>
</dbReference>
<comment type="function">
    <text evidence="3">Hydrolyzes ATP, and can also hydrolyze GTP with lower efficiency. Has lower affinity for GTP.</text>
</comment>
<dbReference type="InterPro" id="IPR023192">
    <property type="entry name" value="TGS-like_dom_sf"/>
</dbReference>
<dbReference type="Proteomes" id="UP001652627">
    <property type="component" value="Chromosome 6"/>
</dbReference>
<evidence type="ECO:0000313" key="7">
    <source>
        <dbReference type="RefSeq" id="XP_067155143.1"/>
    </source>
</evidence>
<comment type="similarity">
    <text evidence="3">Belongs to the TRAFAC class OBG-HflX-like GTPase superfamily. OBG GTPase family. YchF/OLA1 subfamily.</text>
</comment>
<evidence type="ECO:0000256" key="2">
    <source>
        <dbReference type="ARBA" id="ARBA00022840"/>
    </source>
</evidence>
<keyword evidence="3" id="KW-0963">Cytoplasm</keyword>
<accession>A0ABM4ER13</accession>
<comment type="subunit">
    <text evidence="3">Monomer.</text>
</comment>
<dbReference type="InterPro" id="IPR004095">
    <property type="entry name" value="TGS"/>
</dbReference>
<evidence type="ECO:0000313" key="6">
    <source>
        <dbReference type="Proteomes" id="UP001652627"/>
    </source>
</evidence>
<organism evidence="6 7">
    <name type="scientific">Apteryx mantelli</name>
    <name type="common">North Island brown kiwi</name>
    <dbReference type="NCBI Taxonomy" id="2696672"/>
    <lineage>
        <taxon>Eukaryota</taxon>
        <taxon>Metazoa</taxon>
        <taxon>Chordata</taxon>
        <taxon>Craniata</taxon>
        <taxon>Vertebrata</taxon>
        <taxon>Euteleostomi</taxon>
        <taxon>Archelosauria</taxon>
        <taxon>Archosauria</taxon>
        <taxon>Dinosauria</taxon>
        <taxon>Saurischia</taxon>
        <taxon>Theropoda</taxon>
        <taxon>Coelurosauria</taxon>
        <taxon>Aves</taxon>
        <taxon>Palaeognathae</taxon>
        <taxon>Apterygiformes</taxon>
        <taxon>Apterygidae</taxon>
        <taxon>Apteryx</taxon>
    </lineage>
</organism>
<keyword evidence="3" id="KW-0539">Nucleus</keyword>
<dbReference type="InterPro" id="IPR004396">
    <property type="entry name" value="ATPase_YchF/OLA1"/>
</dbReference>
<dbReference type="NCBIfam" id="TIGR00092">
    <property type="entry name" value="redox-regulated ATPase YchF"/>
    <property type="match status" value="1"/>
</dbReference>
<dbReference type="InterPro" id="IPR041706">
    <property type="entry name" value="YchF_N"/>
</dbReference>
<evidence type="ECO:0000259" key="5">
    <source>
        <dbReference type="PROSITE" id="PS51880"/>
    </source>
</evidence>
<gene>
    <name evidence="3 7" type="primary">OLA1</name>
</gene>
<dbReference type="InterPro" id="IPR027417">
    <property type="entry name" value="P-loop_NTPase"/>
</dbReference>
<dbReference type="InterPro" id="IPR031167">
    <property type="entry name" value="G_OBG"/>
</dbReference>
<dbReference type="Gene3D" id="3.10.20.30">
    <property type="match status" value="2"/>
</dbReference>
<dbReference type="InterPro" id="IPR012675">
    <property type="entry name" value="Beta-grasp_dom_sf"/>
</dbReference>
<protein>
    <recommendedName>
        <fullName evidence="3">Obg-like ATPase 1</fullName>
    </recommendedName>
</protein>
<dbReference type="RefSeq" id="XP_067155143.1">
    <property type="nucleotide sequence ID" value="XM_067299042.1"/>
</dbReference>
<dbReference type="HAMAP" id="MF_00944">
    <property type="entry name" value="YchF_OLA1_ATPase"/>
    <property type="match status" value="1"/>
</dbReference>
<keyword evidence="2 3" id="KW-0067">ATP-binding</keyword>
<comment type="subcellular location">
    <subcellularLocation>
        <location evidence="3">Cytoplasm</location>
    </subcellularLocation>
    <subcellularLocation>
        <location evidence="3">Nucleus</location>
    </subcellularLocation>
    <subcellularLocation>
        <location evidence="3">Nucleus</location>
        <location evidence="3">Nucleolus</location>
    </subcellularLocation>
    <text evidence="3">Predominantly cytoplasmic, shuttles between the nucleus and the cytoplasm.</text>
</comment>
<dbReference type="CDD" id="cd01900">
    <property type="entry name" value="YchF"/>
    <property type="match status" value="1"/>
</dbReference>
<dbReference type="PANTHER" id="PTHR23305">
    <property type="entry name" value="OBG GTPASE FAMILY"/>
    <property type="match status" value="1"/>
</dbReference>